<feature type="domain" description="Symplekin/Pta1 N-terminal" evidence="3">
    <location>
        <begin position="97"/>
        <end position="297"/>
    </location>
</feature>
<evidence type="ECO:0000256" key="2">
    <source>
        <dbReference type="SAM" id="MobiDB-lite"/>
    </source>
</evidence>
<dbReference type="InterPro" id="IPR032460">
    <property type="entry name" value="Symplekin/Pta1_N"/>
</dbReference>
<gene>
    <name evidence="4" type="ORF">LIER_00696</name>
</gene>
<keyword evidence="4" id="KW-0808">Transferase</keyword>
<keyword evidence="4" id="KW-0418">Kinase</keyword>
<feature type="region of interest" description="Disordered" evidence="2">
    <location>
        <begin position="529"/>
        <end position="593"/>
    </location>
</feature>
<feature type="compositionally biased region" description="Basic and acidic residues" evidence="2">
    <location>
        <begin position="541"/>
        <end position="553"/>
    </location>
</feature>
<accession>A0AAV3NIE2</accession>
<evidence type="ECO:0000259" key="3">
    <source>
        <dbReference type="Pfam" id="PF11935"/>
    </source>
</evidence>
<dbReference type="AlphaFoldDB" id="A0AAV3NIE2"/>
<dbReference type="Gene3D" id="1.25.10.10">
    <property type="entry name" value="Leucine-rich Repeat Variant"/>
    <property type="match status" value="1"/>
</dbReference>
<feature type="coiled-coil region" evidence="1">
    <location>
        <begin position="336"/>
        <end position="363"/>
    </location>
</feature>
<protein>
    <submittedName>
        <fullName evidence="4">Kinase</fullName>
    </submittedName>
</protein>
<keyword evidence="5" id="KW-1185">Reference proteome</keyword>
<proteinExistence type="predicted"/>
<organism evidence="4 5">
    <name type="scientific">Lithospermum erythrorhizon</name>
    <name type="common">Purple gromwell</name>
    <name type="synonym">Lithospermum officinale var. erythrorhizon</name>
    <dbReference type="NCBI Taxonomy" id="34254"/>
    <lineage>
        <taxon>Eukaryota</taxon>
        <taxon>Viridiplantae</taxon>
        <taxon>Streptophyta</taxon>
        <taxon>Embryophyta</taxon>
        <taxon>Tracheophyta</taxon>
        <taxon>Spermatophyta</taxon>
        <taxon>Magnoliopsida</taxon>
        <taxon>eudicotyledons</taxon>
        <taxon>Gunneridae</taxon>
        <taxon>Pentapetalae</taxon>
        <taxon>asterids</taxon>
        <taxon>lamiids</taxon>
        <taxon>Boraginales</taxon>
        <taxon>Boraginaceae</taxon>
        <taxon>Boraginoideae</taxon>
        <taxon>Lithospermeae</taxon>
        <taxon>Lithospermum</taxon>
    </lineage>
</organism>
<reference evidence="4 5" key="1">
    <citation type="submission" date="2024-01" db="EMBL/GenBank/DDBJ databases">
        <title>The complete chloroplast genome sequence of Lithospermum erythrorhizon: insights into the phylogenetic relationship among Boraginaceae species and the maternal lineages of purple gromwells.</title>
        <authorList>
            <person name="Okada T."/>
            <person name="Watanabe K."/>
        </authorList>
    </citation>
    <scope>NUCLEOTIDE SEQUENCE [LARGE SCALE GENOMIC DNA]</scope>
</reference>
<dbReference type="EMBL" id="BAABME010000056">
    <property type="protein sequence ID" value="GAA0139075.1"/>
    <property type="molecule type" value="Genomic_DNA"/>
</dbReference>
<evidence type="ECO:0000313" key="4">
    <source>
        <dbReference type="EMBL" id="GAA0139075.1"/>
    </source>
</evidence>
<dbReference type="Pfam" id="PF11935">
    <property type="entry name" value="SYMPK_PTA1_N"/>
    <property type="match status" value="1"/>
</dbReference>
<dbReference type="SUPFAM" id="SSF48371">
    <property type="entry name" value="ARM repeat"/>
    <property type="match status" value="1"/>
</dbReference>
<dbReference type="InterPro" id="IPR011989">
    <property type="entry name" value="ARM-like"/>
</dbReference>
<keyword evidence="1" id="KW-0175">Coiled coil</keyword>
<name>A0AAV3NIE2_LITER</name>
<feature type="compositionally biased region" description="Low complexity" evidence="2">
    <location>
        <begin position="529"/>
        <end position="540"/>
    </location>
</feature>
<dbReference type="GO" id="GO:0016301">
    <property type="term" value="F:kinase activity"/>
    <property type="evidence" value="ECO:0007669"/>
    <property type="project" value="UniProtKB-KW"/>
</dbReference>
<comment type="caution">
    <text evidence="4">The sequence shown here is derived from an EMBL/GenBank/DDBJ whole genome shotgun (WGS) entry which is preliminary data.</text>
</comment>
<evidence type="ECO:0000256" key="1">
    <source>
        <dbReference type="SAM" id="Coils"/>
    </source>
</evidence>
<dbReference type="PANTHER" id="PTHR47184:SF3">
    <property type="entry name" value="PHOSPHATIDYLINOSITOL 3-AND 4-KINASE FAMILY PROTEIN-RELATED"/>
    <property type="match status" value="1"/>
</dbReference>
<dbReference type="Proteomes" id="UP001454036">
    <property type="component" value="Unassembled WGS sequence"/>
</dbReference>
<sequence length="593" mass="66020">MSGQVVEQALPLLAAANNHGDVAVKLSCLKQVKDMIISSSPSLAVDLFPYLVDLKSSPETLLRKYLLEVIEAIVKDGLPHSSILMSILLTLLKDHHPLVAKQAIATGTNIFSSVLQELTLQFHRRLIVERWLDDLWMWMVKFKDSVHSLLFEDGPTGPKLLAVKFLEINILLFTDDANDNDKRVVVDHGRQIHNFNISWLVGRHPVLDPAVLSVDAKRTFNLLMDLLQSSGVPALLTISTINSLAIIARKRPVYYSNVLSALFELNSNFEVSKRGHTVSIQYSIRTALLGFLKCSHPIIWEVNCTCWRISYLLFLNILSRERLLKALRAMDAGEAADHVIRQVEKMMRNYERASRDAQSNKDEQVLDCSPASWSLTKNIPLPTDREDLSTSNDIDSERTRYLPSHFATSMDDFGLNLVNGVSPMDPLLDVDLTPIEKMIAMIGGLIAEGEKAVESLEILISTIHPDMLADIIITNMKHLPANPPPLTTLSNLSLYQSNYSSGADPVVRSVYSPIPVQIPVTTTEIQISSLSDMSSSIDSTSDIKRDPPRDPRRLGPRRSTPPVGVNNDYFGSTFEYPPNSTTELNTSTVQPVP</sequence>
<dbReference type="PANTHER" id="PTHR47184">
    <property type="entry name" value="PHOSPHATIDYLINOSITOL 3-AND 4-KINASE FAMILY PROTEIN-RELATED"/>
    <property type="match status" value="1"/>
</dbReference>
<dbReference type="InterPro" id="IPR016024">
    <property type="entry name" value="ARM-type_fold"/>
</dbReference>
<evidence type="ECO:0000313" key="5">
    <source>
        <dbReference type="Proteomes" id="UP001454036"/>
    </source>
</evidence>
<feature type="compositionally biased region" description="Polar residues" evidence="2">
    <location>
        <begin position="578"/>
        <end position="593"/>
    </location>
</feature>